<dbReference type="Proteomes" id="UP001608902">
    <property type="component" value="Unassembled WGS sequence"/>
</dbReference>
<evidence type="ECO:0000313" key="2">
    <source>
        <dbReference type="Proteomes" id="UP001608902"/>
    </source>
</evidence>
<dbReference type="AlphaFoldDB" id="A0ABD6F0G7"/>
<reference evidence="1 2" key="1">
    <citation type="submission" date="2024-08" db="EMBL/GenBank/DDBJ databases">
        <title>Gnathostoma spinigerum genome.</title>
        <authorList>
            <person name="Gonzalez-Bertolin B."/>
            <person name="Monzon S."/>
            <person name="Zaballos A."/>
            <person name="Jimenez P."/>
            <person name="Dekumyoy P."/>
            <person name="Varona S."/>
            <person name="Cuesta I."/>
            <person name="Sumanam S."/>
            <person name="Adisakwattana P."/>
            <person name="Gasser R.B."/>
            <person name="Hernandez-Gonzalez A."/>
            <person name="Young N.D."/>
            <person name="Perteguer M.J."/>
        </authorList>
    </citation>
    <scope>NUCLEOTIDE SEQUENCE [LARGE SCALE GENOMIC DNA]</scope>
    <source>
        <strain evidence="1">AL3</strain>
        <tissue evidence="1">Liver</tissue>
    </source>
</reference>
<proteinExistence type="predicted"/>
<sequence length="156" mass="18386">MSKKWGLKKTFKEASEHFECCLLRSQFGRYAFDKTNLRAIQNAEFINQIQSSVGAVCAISKMDSTNPSKYKCIGDGIREMNRADIRTIDLNDENWFDLMRKKLAEFRTKYQCGDDFLEKNDIEKLDLLKMNIPVREWPHSWMIWPNDIEVNFIFTA</sequence>
<protein>
    <submittedName>
        <fullName evidence="1">Uncharacterized protein</fullName>
    </submittedName>
</protein>
<dbReference type="EMBL" id="JBGFUD010025705">
    <property type="protein sequence ID" value="MFH4985002.1"/>
    <property type="molecule type" value="Genomic_DNA"/>
</dbReference>
<evidence type="ECO:0000313" key="1">
    <source>
        <dbReference type="EMBL" id="MFH4985002.1"/>
    </source>
</evidence>
<organism evidence="1 2">
    <name type="scientific">Gnathostoma spinigerum</name>
    <dbReference type="NCBI Taxonomy" id="75299"/>
    <lineage>
        <taxon>Eukaryota</taxon>
        <taxon>Metazoa</taxon>
        <taxon>Ecdysozoa</taxon>
        <taxon>Nematoda</taxon>
        <taxon>Chromadorea</taxon>
        <taxon>Rhabditida</taxon>
        <taxon>Spirurina</taxon>
        <taxon>Gnathostomatomorpha</taxon>
        <taxon>Gnathostomatoidea</taxon>
        <taxon>Gnathostomatidae</taxon>
        <taxon>Gnathostoma</taxon>
    </lineage>
</organism>
<keyword evidence="2" id="KW-1185">Reference proteome</keyword>
<gene>
    <name evidence="1" type="ORF">AB6A40_011711</name>
</gene>
<comment type="caution">
    <text evidence="1">The sequence shown here is derived from an EMBL/GenBank/DDBJ whole genome shotgun (WGS) entry which is preliminary data.</text>
</comment>
<name>A0ABD6F0G7_9BILA</name>
<accession>A0ABD6F0G7</accession>